<comment type="similarity">
    <text evidence="2">Belongs to the SusD family.</text>
</comment>
<reference evidence="9" key="1">
    <citation type="journal article" date="2012" name="Stand. Genomic Sci.">
        <title>Genome sequence of the Antarctic rhodopsins-containing flavobacterium Gillisia limnaea type strain (R-8282(T)).</title>
        <authorList>
            <person name="Riedel T."/>
            <person name="Held B."/>
            <person name="Nolan M."/>
            <person name="Lucas S."/>
            <person name="Lapidus A."/>
            <person name="Tice H."/>
            <person name="Del Rio T.G."/>
            <person name="Cheng J.F."/>
            <person name="Han C."/>
            <person name="Tapia R."/>
            <person name="Goodwin L.A."/>
            <person name="Pitluck S."/>
            <person name="Liolios K."/>
            <person name="Mavromatis K."/>
            <person name="Pagani I."/>
            <person name="Ivanova N."/>
            <person name="Mikhailova N."/>
            <person name="Pati A."/>
            <person name="Chen A."/>
            <person name="Palaniappan K."/>
            <person name="Land M."/>
            <person name="Rohde M."/>
            <person name="Tindall B.J."/>
            <person name="Detter J.C."/>
            <person name="Goker M."/>
            <person name="Bristow J."/>
            <person name="Eisen J.A."/>
            <person name="Markowitz V."/>
            <person name="Hugenholtz P."/>
            <person name="Kyrpides N.C."/>
            <person name="Klenk H.P."/>
            <person name="Woyke T."/>
        </authorList>
    </citation>
    <scope>NUCLEOTIDE SEQUENCE [LARGE SCALE GENOMIC DNA]</scope>
    <source>
        <strain evidence="9">DSM 15749 / LMG 21470 / R-8282</strain>
    </source>
</reference>
<evidence type="ECO:0000313" key="9">
    <source>
        <dbReference type="Proteomes" id="UP000003844"/>
    </source>
</evidence>
<sequence>MKIINGYLLSKRFFVIFITLTLTTSCQDDFLEDKLLSDTSVDFLYSSPEGLESAVVGLYTLNRTIYEDNRLNGTIPLILQGKSDLSAGITGEVSLYSRLLWGASLGDYGTSEGLNAYWVYYYRIIDRSNAIIRGAENLTDIDEDRRNQILAEAKTMRANSYFILYRLFNNIFVTTEPTTPDNAFDQPQDKSSEEEIFSLLRSDLDFAIDNLSYTPEQFGRWSQGAARHLRAMVALWEEDYSEAAAQADAVINSGNHSLTTTQQVFEGDLNHSETLFAVNFEFQTIGGGSPHILNWNMVSSYAEAPGLVQSIENGGAGAGFISLNKYVIDLLNEDPNDSRRDSNSSYYIFEYEYNDETGLPAGKELGEPLDLYVNSETNQNEFMLYYRRQNPGVIKFFDANVEPTDRNHFKNIMIYRLAETYLIGAEAHMMLGNTPKALEYLNAVRTRANTAPVSEIDLQAILDEGARELAFEGQRWYTLKRTGKLFEFLLDHMNNDNLNESYPEGNPKNILREYMKNWPIPQQQIDLLGPNYPQNEGYN</sequence>
<evidence type="ECO:0000313" key="8">
    <source>
        <dbReference type="EMBL" id="EHQ02896.1"/>
    </source>
</evidence>
<dbReference type="Pfam" id="PF07980">
    <property type="entry name" value="SusD_RagB"/>
    <property type="match status" value="1"/>
</dbReference>
<evidence type="ECO:0000256" key="5">
    <source>
        <dbReference type="ARBA" id="ARBA00023237"/>
    </source>
</evidence>
<evidence type="ECO:0000256" key="4">
    <source>
        <dbReference type="ARBA" id="ARBA00023136"/>
    </source>
</evidence>
<dbReference type="PROSITE" id="PS51257">
    <property type="entry name" value="PROKAR_LIPOPROTEIN"/>
    <property type="match status" value="1"/>
</dbReference>
<dbReference type="RefSeq" id="WP_006989206.1">
    <property type="nucleotide sequence ID" value="NZ_JH594606.1"/>
</dbReference>
<dbReference type="InterPro" id="IPR033985">
    <property type="entry name" value="SusD-like_N"/>
</dbReference>
<accession>H2BVI8</accession>
<dbReference type="EMBL" id="JH594606">
    <property type="protein sequence ID" value="EHQ02896.1"/>
    <property type="molecule type" value="Genomic_DNA"/>
</dbReference>
<keyword evidence="4" id="KW-0472">Membrane</keyword>
<protein>
    <submittedName>
        <fullName evidence="8">RagB/SusD domain-containing protein</fullName>
    </submittedName>
</protein>
<dbReference type="Pfam" id="PF14322">
    <property type="entry name" value="SusD-like_3"/>
    <property type="match status" value="1"/>
</dbReference>
<evidence type="ECO:0000259" key="7">
    <source>
        <dbReference type="Pfam" id="PF14322"/>
    </source>
</evidence>
<gene>
    <name evidence="8" type="ORF">Gilli_2264</name>
</gene>
<name>H2BVI8_GILLR</name>
<feature type="domain" description="SusD-like N-terminal" evidence="7">
    <location>
        <begin position="113"/>
        <end position="226"/>
    </location>
</feature>
<feature type="domain" description="RagB/SusD" evidence="6">
    <location>
        <begin position="334"/>
        <end position="538"/>
    </location>
</feature>
<keyword evidence="5" id="KW-0998">Cell outer membrane</keyword>
<dbReference type="SUPFAM" id="SSF48452">
    <property type="entry name" value="TPR-like"/>
    <property type="match status" value="1"/>
</dbReference>
<evidence type="ECO:0000256" key="1">
    <source>
        <dbReference type="ARBA" id="ARBA00004442"/>
    </source>
</evidence>
<dbReference type="InterPro" id="IPR011990">
    <property type="entry name" value="TPR-like_helical_dom_sf"/>
</dbReference>
<evidence type="ECO:0000256" key="2">
    <source>
        <dbReference type="ARBA" id="ARBA00006275"/>
    </source>
</evidence>
<dbReference type="eggNOG" id="COG1395">
    <property type="taxonomic scope" value="Bacteria"/>
</dbReference>
<keyword evidence="3" id="KW-0732">Signal</keyword>
<proteinExistence type="inferred from homology"/>
<dbReference type="STRING" id="865937.Gilli_2264"/>
<keyword evidence="9" id="KW-1185">Reference proteome</keyword>
<dbReference type="OrthoDB" id="5694214at2"/>
<evidence type="ECO:0000259" key="6">
    <source>
        <dbReference type="Pfam" id="PF07980"/>
    </source>
</evidence>
<dbReference type="GO" id="GO:0009279">
    <property type="term" value="C:cell outer membrane"/>
    <property type="evidence" value="ECO:0007669"/>
    <property type="project" value="UniProtKB-SubCell"/>
</dbReference>
<dbReference type="Gene3D" id="1.25.40.390">
    <property type="match status" value="1"/>
</dbReference>
<dbReference type="AlphaFoldDB" id="H2BVI8"/>
<evidence type="ECO:0000256" key="3">
    <source>
        <dbReference type="ARBA" id="ARBA00022729"/>
    </source>
</evidence>
<dbReference type="HOGENOM" id="CLU_015553_1_4_10"/>
<organism evidence="8 9">
    <name type="scientific">Gillisia limnaea (strain DSM 15749 / LMG 21470 / R-8282)</name>
    <dbReference type="NCBI Taxonomy" id="865937"/>
    <lineage>
        <taxon>Bacteria</taxon>
        <taxon>Pseudomonadati</taxon>
        <taxon>Bacteroidota</taxon>
        <taxon>Flavobacteriia</taxon>
        <taxon>Flavobacteriales</taxon>
        <taxon>Flavobacteriaceae</taxon>
        <taxon>Gillisia</taxon>
    </lineage>
</organism>
<dbReference type="InterPro" id="IPR012944">
    <property type="entry name" value="SusD_RagB_dom"/>
</dbReference>
<dbReference type="Proteomes" id="UP000003844">
    <property type="component" value="Unassembled WGS sequence"/>
</dbReference>
<comment type="subcellular location">
    <subcellularLocation>
        <location evidence="1">Cell outer membrane</location>
    </subcellularLocation>
</comment>